<dbReference type="PROSITE" id="PS51354">
    <property type="entry name" value="GLUTAREDOXIN_2"/>
    <property type="match status" value="1"/>
</dbReference>
<dbReference type="InterPro" id="IPR011909">
    <property type="entry name" value="GlrX_NrdH"/>
</dbReference>
<dbReference type="Proteomes" id="UP000051677">
    <property type="component" value="Unassembled WGS sequence"/>
</dbReference>
<dbReference type="EMBL" id="LKTM01000050">
    <property type="protein sequence ID" value="KQH80017.1"/>
    <property type="molecule type" value="Genomic_DNA"/>
</dbReference>
<dbReference type="RefSeq" id="WP_055577112.1">
    <property type="nucleotide sequence ID" value="NZ_LKTM01000050.1"/>
</dbReference>
<evidence type="ECO:0000256" key="1">
    <source>
        <dbReference type="ARBA" id="ARBA00002292"/>
    </source>
</evidence>
<organism evidence="4 5">
    <name type="scientific">Mycobacterium gordonae</name>
    <dbReference type="NCBI Taxonomy" id="1778"/>
    <lineage>
        <taxon>Bacteria</taxon>
        <taxon>Bacillati</taxon>
        <taxon>Actinomycetota</taxon>
        <taxon>Actinomycetes</taxon>
        <taxon>Mycobacteriales</taxon>
        <taxon>Mycobacteriaceae</taxon>
        <taxon>Mycobacterium</taxon>
    </lineage>
</organism>
<comment type="caution">
    <text evidence="4">The sequence shown here is derived from an EMBL/GenBank/DDBJ whole genome shotgun (WGS) entry which is preliminary data.</text>
</comment>
<dbReference type="InterPro" id="IPR002109">
    <property type="entry name" value="Glutaredoxin"/>
</dbReference>
<dbReference type="OrthoDB" id="9795531at2"/>
<reference evidence="4 5" key="1">
    <citation type="submission" date="2015-10" db="EMBL/GenBank/DDBJ databases">
        <title>Mycobacterium gordonae draft genome assembly.</title>
        <authorList>
            <person name="Ustinova V."/>
            <person name="Smirnova T."/>
            <person name="Blagodatskikh K."/>
            <person name="Varlamov D."/>
            <person name="Larionova E."/>
            <person name="Chernousova L."/>
        </authorList>
    </citation>
    <scope>NUCLEOTIDE SEQUENCE [LARGE SCALE GENOMIC DNA]</scope>
    <source>
        <strain evidence="4 5">CTRI 14-8773</strain>
    </source>
</reference>
<feature type="domain" description="Glutaredoxin" evidence="3">
    <location>
        <begin position="4"/>
        <end position="60"/>
    </location>
</feature>
<evidence type="ECO:0000256" key="2">
    <source>
        <dbReference type="ARBA" id="ARBA00017945"/>
    </source>
</evidence>
<name>A0A0Q2LVT0_MYCGO</name>
<proteinExistence type="predicted"/>
<evidence type="ECO:0000313" key="5">
    <source>
        <dbReference type="Proteomes" id="UP000051677"/>
    </source>
</evidence>
<dbReference type="SUPFAM" id="SSF52833">
    <property type="entry name" value="Thioredoxin-like"/>
    <property type="match status" value="1"/>
</dbReference>
<gene>
    <name evidence="4" type="ORF">AO501_12560</name>
</gene>
<dbReference type="NCBIfam" id="TIGR02194">
    <property type="entry name" value="GlrX_NrdH"/>
    <property type="match status" value="1"/>
</dbReference>
<evidence type="ECO:0000259" key="3">
    <source>
        <dbReference type="Pfam" id="PF00462"/>
    </source>
</evidence>
<comment type="function">
    <text evidence="1">Electron transport system for the ribonucleotide reductase system NrdEF.</text>
</comment>
<dbReference type="AlphaFoldDB" id="A0A0Q2LVT0"/>
<evidence type="ECO:0000313" key="4">
    <source>
        <dbReference type="EMBL" id="KQH80017.1"/>
    </source>
</evidence>
<sequence length="75" mass="8324">MSSIIVYTKPSCVQCQATVRALDKAGRSYRAIDVTQDSQARDYVLSLGYLTAPVVYVSADEHWSGFRPDRLARVA</sequence>
<dbReference type="CDD" id="cd02976">
    <property type="entry name" value="NrdH"/>
    <property type="match status" value="1"/>
</dbReference>
<dbReference type="GO" id="GO:0045454">
    <property type="term" value="P:cell redox homeostasis"/>
    <property type="evidence" value="ECO:0007669"/>
    <property type="project" value="InterPro"/>
</dbReference>
<protein>
    <recommendedName>
        <fullName evidence="2">Glutaredoxin-like protein NrdH</fullName>
    </recommendedName>
</protein>
<accession>A0A0Q2LVT0</accession>
<dbReference type="Pfam" id="PF00462">
    <property type="entry name" value="Glutaredoxin"/>
    <property type="match status" value="1"/>
</dbReference>
<dbReference type="Gene3D" id="3.40.30.10">
    <property type="entry name" value="Glutaredoxin"/>
    <property type="match status" value="1"/>
</dbReference>
<dbReference type="InterPro" id="IPR036249">
    <property type="entry name" value="Thioredoxin-like_sf"/>
</dbReference>